<dbReference type="InterPro" id="IPR038081">
    <property type="entry name" value="CalX-like_sf"/>
</dbReference>
<reference evidence="6 7" key="1">
    <citation type="journal article" date="2014" name="Int. J. Syst. Evol. Microbiol.">
        <title>Complete genome sequence of Corynebacterium casei LMG S-19264T (=DSM 44701T), isolated from a smear-ripened cheese.</title>
        <authorList>
            <consortium name="US DOE Joint Genome Institute (JGI-PGF)"/>
            <person name="Walter F."/>
            <person name="Albersmeier A."/>
            <person name="Kalinowski J."/>
            <person name="Ruckert C."/>
        </authorList>
    </citation>
    <scope>NUCLEOTIDE SEQUENCE [LARGE SCALE GENOMIC DNA]</scope>
    <source>
        <strain evidence="6 7">KCTC 12866</strain>
    </source>
</reference>
<keyword evidence="1 4" id="KW-0732">Signal</keyword>
<evidence type="ECO:0000256" key="3">
    <source>
        <dbReference type="ARBA" id="ARBA00022837"/>
    </source>
</evidence>
<evidence type="ECO:0000313" key="7">
    <source>
        <dbReference type="Proteomes" id="UP000598271"/>
    </source>
</evidence>
<keyword evidence="7" id="KW-1185">Reference proteome</keyword>
<keyword evidence="2" id="KW-0677">Repeat</keyword>
<proteinExistence type="predicted"/>
<evidence type="ECO:0000256" key="1">
    <source>
        <dbReference type="ARBA" id="ARBA00022729"/>
    </source>
</evidence>
<evidence type="ECO:0000259" key="5">
    <source>
        <dbReference type="Pfam" id="PF03160"/>
    </source>
</evidence>
<keyword evidence="3" id="KW-0106">Calcium</keyword>
<dbReference type="GO" id="GO:0007154">
    <property type="term" value="P:cell communication"/>
    <property type="evidence" value="ECO:0007669"/>
    <property type="project" value="InterPro"/>
</dbReference>
<evidence type="ECO:0000256" key="4">
    <source>
        <dbReference type="SAM" id="SignalP"/>
    </source>
</evidence>
<comment type="caution">
    <text evidence="6">The sequence shown here is derived from an EMBL/GenBank/DDBJ whole genome shotgun (WGS) entry which is preliminary data.</text>
</comment>
<dbReference type="Gene3D" id="2.60.40.2030">
    <property type="match status" value="1"/>
</dbReference>
<evidence type="ECO:0000313" key="6">
    <source>
        <dbReference type="EMBL" id="GHB59112.1"/>
    </source>
</evidence>
<protein>
    <recommendedName>
        <fullName evidence="5">Calx-beta domain-containing protein</fullName>
    </recommendedName>
</protein>
<feature type="signal peptide" evidence="4">
    <location>
        <begin position="1"/>
        <end position="20"/>
    </location>
</feature>
<name>A0A8J3G8X8_9BACT</name>
<sequence>MKLTHKIFSLGFVLAMLALASCEEQQITFEGPDYVRFSDSSVVMKESLGQPIEVKVHVVGKPLAQAVSVNYTVGGDAREGRDYVIEGTKGVVTIPAGQYFGTIVVRLINNANNILGSQDIVLTLTDVSSSQDLQVGFGKGNMGKTFRLTIQDDCLLSGFYTGSRRVQNGSIQVENIEISSLDCKTYTVANWNLGLFDFNARKVPINFIDNGDNTLTIPPQVSAALATPYDTLRGNGLWNPQTRAITLNIRIKLPVSETRDTVLSVPFTYVPRN</sequence>
<dbReference type="PROSITE" id="PS51257">
    <property type="entry name" value="PROKAR_LIPOPROTEIN"/>
    <property type="match status" value="1"/>
</dbReference>
<feature type="chain" id="PRO_5035246273" description="Calx-beta domain-containing protein" evidence="4">
    <location>
        <begin position="21"/>
        <end position="273"/>
    </location>
</feature>
<dbReference type="AlphaFoldDB" id="A0A8J3G8X8"/>
<accession>A0A8J3G8X8</accession>
<dbReference type="SUPFAM" id="SSF141072">
    <property type="entry name" value="CalX-like"/>
    <property type="match status" value="1"/>
</dbReference>
<dbReference type="RefSeq" id="WP_189563325.1">
    <property type="nucleotide sequence ID" value="NZ_BMXF01000001.1"/>
</dbReference>
<dbReference type="Proteomes" id="UP000598271">
    <property type="component" value="Unassembled WGS sequence"/>
</dbReference>
<dbReference type="InterPro" id="IPR003644">
    <property type="entry name" value="Calx_beta"/>
</dbReference>
<evidence type="ECO:0000256" key="2">
    <source>
        <dbReference type="ARBA" id="ARBA00022737"/>
    </source>
</evidence>
<dbReference type="EMBL" id="BMXF01000001">
    <property type="protein sequence ID" value="GHB59112.1"/>
    <property type="molecule type" value="Genomic_DNA"/>
</dbReference>
<organism evidence="6 7">
    <name type="scientific">Persicitalea jodogahamensis</name>
    <dbReference type="NCBI Taxonomy" id="402147"/>
    <lineage>
        <taxon>Bacteria</taxon>
        <taxon>Pseudomonadati</taxon>
        <taxon>Bacteroidota</taxon>
        <taxon>Cytophagia</taxon>
        <taxon>Cytophagales</taxon>
        <taxon>Spirosomataceae</taxon>
        <taxon>Persicitalea</taxon>
    </lineage>
</organism>
<dbReference type="GO" id="GO:0016020">
    <property type="term" value="C:membrane"/>
    <property type="evidence" value="ECO:0007669"/>
    <property type="project" value="InterPro"/>
</dbReference>
<dbReference type="Pfam" id="PF03160">
    <property type="entry name" value="Calx-beta"/>
    <property type="match status" value="1"/>
</dbReference>
<gene>
    <name evidence="6" type="ORF">GCM10007390_10960</name>
</gene>
<feature type="domain" description="Calx-beta" evidence="5">
    <location>
        <begin position="34"/>
        <end position="111"/>
    </location>
</feature>